<dbReference type="Proteomes" id="UP000246410">
    <property type="component" value="Unassembled WGS sequence"/>
</dbReference>
<feature type="region of interest" description="Disordered" evidence="1">
    <location>
        <begin position="1"/>
        <end position="21"/>
    </location>
</feature>
<feature type="compositionally biased region" description="Polar residues" evidence="1">
    <location>
        <begin position="1"/>
        <end position="10"/>
    </location>
</feature>
<reference evidence="2 3" key="1">
    <citation type="submission" date="2018-05" db="EMBL/GenBank/DDBJ databases">
        <title>Genomic Encyclopedia of Type Strains, Phase IV (KMG-IV): sequencing the most valuable type-strain genomes for metagenomic binning, comparative biology and taxonomic classification.</title>
        <authorList>
            <person name="Goeker M."/>
        </authorList>
    </citation>
    <scope>NUCLEOTIDE SEQUENCE [LARGE SCALE GENOMIC DNA]</scope>
    <source>
        <strain evidence="2 3">DSM 44717</strain>
    </source>
</reference>
<gene>
    <name evidence="2" type="ORF">DFR69_11566</name>
</gene>
<sequence length="130" mass="13824">MTTSTFTRTEASAGRPGGRATRIAVRPSGSGVVVAALDAGDYLVPRVLERRGRQVRIALVGRCAMLVAGDRVELELEVGAGVRLELVEPSGTVAYNARGGAARWCARAVVAEGGVLSGRPRRWWSRPVRI</sequence>
<dbReference type="RefSeq" id="WP_110040956.1">
    <property type="nucleotide sequence ID" value="NZ_QGTL01000015.1"/>
</dbReference>
<evidence type="ECO:0000256" key="1">
    <source>
        <dbReference type="SAM" id="MobiDB-lite"/>
    </source>
</evidence>
<dbReference type="AlphaFoldDB" id="A0A317N4I6"/>
<keyword evidence="3" id="KW-1185">Reference proteome</keyword>
<protein>
    <submittedName>
        <fullName evidence="2">UreD urease accessory protein</fullName>
    </submittedName>
</protein>
<proteinExistence type="predicted"/>
<name>A0A317N4I6_9NOCA</name>
<comment type="caution">
    <text evidence="2">The sequence shown here is derived from an EMBL/GenBank/DDBJ whole genome shotgun (WGS) entry which is preliminary data.</text>
</comment>
<dbReference type="EMBL" id="QGTL01000015">
    <property type="protein sequence ID" value="PWV69839.1"/>
    <property type="molecule type" value="Genomic_DNA"/>
</dbReference>
<organism evidence="2 3">
    <name type="scientific">Nocardia neocaledoniensis</name>
    <dbReference type="NCBI Taxonomy" id="236511"/>
    <lineage>
        <taxon>Bacteria</taxon>
        <taxon>Bacillati</taxon>
        <taxon>Actinomycetota</taxon>
        <taxon>Actinomycetes</taxon>
        <taxon>Mycobacteriales</taxon>
        <taxon>Nocardiaceae</taxon>
        <taxon>Nocardia</taxon>
    </lineage>
</organism>
<evidence type="ECO:0000313" key="3">
    <source>
        <dbReference type="Proteomes" id="UP000246410"/>
    </source>
</evidence>
<accession>A0A317N4I6</accession>
<evidence type="ECO:0000313" key="2">
    <source>
        <dbReference type="EMBL" id="PWV69839.1"/>
    </source>
</evidence>